<dbReference type="GeneID" id="59379915"/>
<dbReference type="RefSeq" id="XP_036628980.1">
    <property type="nucleotide sequence ID" value="XM_036779591.1"/>
</dbReference>
<reference evidence="2" key="1">
    <citation type="submission" date="2019-07" db="EMBL/GenBank/DDBJ databases">
        <authorList>
            <person name="Palmer J.M."/>
        </authorList>
    </citation>
    <scope>NUCLEOTIDE SEQUENCE</scope>
    <source>
        <strain evidence="2">PC9</strain>
    </source>
</reference>
<evidence type="ECO:0000313" key="3">
    <source>
        <dbReference type="Proteomes" id="UP000623687"/>
    </source>
</evidence>
<evidence type="ECO:0000256" key="1">
    <source>
        <dbReference type="SAM" id="MobiDB-lite"/>
    </source>
</evidence>
<comment type="caution">
    <text evidence="2">The sequence shown here is derived from an EMBL/GenBank/DDBJ whole genome shotgun (WGS) entry which is preliminary data.</text>
</comment>
<accession>A0A8H6ZRX6</accession>
<dbReference type="Proteomes" id="UP000623687">
    <property type="component" value="Unassembled WGS sequence"/>
</dbReference>
<evidence type="ECO:0008006" key="4">
    <source>
        <dbReference type="Google" id="ProtNLM"/>
    </source>
</evidence>
<protein>
    <recommendedName>
        <fullName evidence="4">FAD/NAD(P)-binding domain-containing protein</fullName>
    </recommendedName>
</protein>
<sequence>MSHNLKKSDDCNNMIIVGGGAAGITLARTVSAKITAPTHNIFLVNPRPFQVIDSFRPSESLSEPAGEIKIKDTYPNKNPTNVQSGRLLNAQRRVSAEISYIRGERTDIAWDGDHAGMWDMYTNVLHLLQGSSSRLHSNRPLSSFAGERTRGTVPPS</sequence>
<dbReference type="AlphaFoldDB" id="A0A8H6ZRX6"/>
<dbReference type="VEuPathDB" id="FungiDB:PC9H_010097"/>
<name>A0A8H6ZRX6_PLEOS</name>
<dbReference type="Gene3D" id="3.50.50.100">
    <property type="match status" value="1"/>
</dbReference>
<dbReference type="EMBL" id="JACETU010000007">
    <property type="protein sequence ID" value="KAF7424786.1"/>
    <property type="molecule type" value="Genomic_DNA"/>
</dbReference>
<keyword evidence="3" id="KW-1185">Reference proteome</keyword>
<feature type="region of interest" description="Disordered" evidence="1">
    <location>
        <begin position="134"/>
        <end position="156"/>
    </location>
</feature>
<evidence type="ECO:0000313" key="2">
    <source>
        <dbReference type="EMBL" id="KAF7424786.1"/>
    </source>
</evidence>
<proteinExistence type="predicted"/>
<gene>
    <name evidence="2" type="ORF">PC9H_010097</name>
</gene>
<organism evidence="2 3">
    <name type="scientific">Pleurotus ostreatus</name>
    <name type="common">Oyster mushroom</name>
    <name type="synonym">White-rot fungus</name>
    <dbReference type="NCBI Taxonomy" id="5322"/>
    <lineage>
        <taxon>Eukaryota</taxon>
        <taxon>Fungi</taxon>
        <taxon>Dikarya</taxon>
        <taxon>Basidiomycota</taxon>
        <taxon>Agaricomycotina</taxon>
        <taxon>Agaricomycetes</taxon>
        <taxon>Agaricomycetidae</taxon>
        <taxon>Agaricales</taxon>
        <taxon>Pleurotineae</taxon>
        <taxon>Pleurotaceae</taxon>
        <taxon>Pleurotus</taxon>
    </lineage>
</organism>